<dbReference type="CDD" id="cd07067">
    <property type="entry name" value="HP_PGM_like"/>
    <property type="match status" value="1"/>
</dbReference>
<name>A0A839QH55_9MICC</name>
<gene>
    <name evidence="1" type="ORF">E9229_001700</name>
</gene>
<keyword evidence="1" id="KW-0413">Isomerase</keyword>
<dbReference type="AlphaFoldDB" id="A0A839QH55"/>
<dbReference type="InterPro" id="IPR029033">
    <property type="entry name" value="His_PPase_superfam"/>
</dbReference>
<dbReference type="InterPro" id="IPR050275">
    <property type="entry name" value="PGM_Phosphatase"/>
</dbReference>
<evidence type="ECO:0000313" key="2">
    <source>
        <dbReference type="Proteomes" id="UP000523000"/>
    </source>
</evidence>
<dbReference type="InterPro" id="IPR001345">
    <property type="entry name" value="PG/BPGM_mutase_AS"/>
</dbReference>
<evidence type="ECO:0000313" key="1">
    <source>
        <dbReference type="EMBL" id="MBB2995509.1"/>
    </source>
</evidence>
<dbReference type="GO" id="GO:0004619">
    <property type="term" value="F:phosphoglycerate mutase activity"/>
    <property type="evidence" value="ECO:0007669"/>
    <property type="project" value="UniProtKB-EC"/>
</dbReference>
<dbReference type="Pfam" id="PF00300">
    <property type="entry name" value="His_Phos_1"/>
    <property type="match status" value="1"/>
</dbReference>
<dbReference type="RefSeq" id="WP_183510759.1">
    <property type="nucleotide sequence ID" value="NZ_BAABGK010000110.1"/>
</dbReference>
<dbReference type="EMBL" id="JACHVS010000001">
    <property type="protein sequence ID" value="MBB2995509.1"/>
    <property type="molecule type" value="Genomic_DNA"/>
</dbReference>
<sequence length="201" mass="21517">MKLLMIRHGQTPSNVMGALDTAAPGAPLDETGLLQAAGLVNRLENEEVGSLYASPLIRARMTAEPLATTRKLALNERDGLRELAAGELEMRNDKESLLAYYSVFMRWLTGDLAARLPGGESGSAALRRFTSVIEELEAQDPGAATVVSHGAMLMVWTRAMASNVSLDFIRTAPLSNAGVLALEGSMSKGWVVSSWDGTKLD</sequence>
<dbReference type="SMART" id="SM00855">
    <property type="entry name" value="PGAM"/>
    <property type="match status" value="1"/>
</dbReference>
<dbReference type="PROSITE" id="PS00175">
    <property type="entry name" value="PG_MUTASE"/>
    <property type="match status" value="1"/>
</dbReference>
<accession>A0A839QH55</accession>
<dbReference type="PANTHER" id="PTHR48100:SF58">
    <property type="entry name" value="PE-PGRS FAMILY PROTEIN PE_PGRS11"/>
    <property type="match status" value="1"/>
</dbReference>
<dbReference type="Gene3D" id="3.40.50.1240">
    <property type="entry name" value="Phosphoglycerate mutase-like"/>
    <property type="match status" value="1"/>
</dbReference>
<dbReference type="SUPFAM" id="SSF53254">
    <property type="entry name" value="Phosphoglycerate mutase-like"/>
    <property type="match status" value="1"/>
</dbReference>
<dbReference type="GO" id="GO:0005737">
    <property type="term" value="C:cytoplasm"/>
    <property type="evidence" value="ECO:0007669"/>
    <property type="project" value="TreeGrafter"/>
</dbReference>
<dbReference type="Proteomes" id="UP000523000">
    <property type="component" value="Unassembled WGS sequence"/>
</dbReference>
<keyword evidence="2" id="KW-1185">Reference proteome</keyword>
<dbReference type="EC" id="5.4.2.12" evidence="1"/>
<reference evidence="1 2" key="1">
    <citation type="submission" date="2020-08" db="EMBL/GenBank/DDBJ databases">
        <title>Sequencing the genomes of 1000 actinobacteria strains.</title>
        <authorList>
            <person name="Klenk H.-P."/>
        </authorList>
    </citation>
    <scope>NUCLEOTIDE SEQUENCE [LARGE SCALE GENOMIC DNA]</scope>
    <source>
        <strain evidence="1 2">DSM 22826</strain>
    </source>
</reference>
<dbReference type="GO" id="GO:0016791">
    <property type="term" value="F:phosphatase activity"/>
    <property type="evidence" value="ECO:0007669"/>
    <property type="project" value="TreeGrafter"/>
</dbReference>
<dbReference type="PANTHER" id="PTHR48100">
    <property type="entry name" value="BROAD-SPECIFICITY PHOSPHATASE YOR283W-RELATED"/>
    <property type="match status" value="1"/>
</dbReference>
<protein>
    <submittedName>
        <fullName evidence="1">Putative phosphoglycerate mutase</fullName>
        <ecNumber evidence="1">5.4.2.12</ecNumber>
    </submittedName>
</protein>
<proteinExistence type="predicted"/>
<organism evidence="1 2">
    <name type="scientific">Paeniglutamicibacter cryotolerans</name>
    <dbReference type="NCBI Taxonomy" id="670079"/>
    <lineage>
        <taxon>Bacteria</taxon>
        <taxon>Bacillati</taxon>
        <taxon>Actinomycetota</taxon>
        <taxon>Actinomycetes</taxon>
        <taxon>Micrococcales</taxon>
        <taxon>Micrococcaceae</taxon>
        <taxon>Paeniglutamicibacter</taxon>
    </lineage>
</organism>
<comment type="caution">
    <text evidence="1">The sequence shown here is derived from an EMBL/GenBank/DDBJ whole genome shotgun (WGS) entry which is preliminary data.</text>
</comment>
<dbReference type="InterPro" id="IPR013078">
    <property type="entry name" value="His_Pase_superF_clade-1"/>
</dbReference>